<dbReference type="EC" id="7.1.1.2" evidence="4 12"/>
<dbReference type="EMBL" id="HQ874522">
    <property type="protein sequence ID" value="ADY75453.1"/>
    <property type="molecule type" value="Genomic_DNA"/>
</dbReference>
<organism evidence="14 15">
    <name type="scientific">Coccomyxa subellipsoidea (strain C-169)</name>
    <name type="common">Green microalga</name>
    <dbReference type="NCBI Taxonomy" id="574566"/>
    <lineage>
        <taxon>Eukaryota</taxon>
        <taxon>Viridiplantae</taxon>
        <taxon>Chlorophyta</taxon>
        <taxon>core chlorophytes</taxon>
        <taxon>Trebouxiophyceae</taxon>
        <taxon>Trebouxiophyceae incertae sedis</taxon>
        <taxon>Coccomyxaceae</taxon>
        <taxon>Coccomyxa</taxon>
        <taxon>Coccomyxa subellipsoidea</taxon>
    </lineage>
</organism>
<keyword evidence="11 12" id="KW-0472">Membrane</keyword>
<dbReference type="InterPro" id="IPR001750">
    <property type="entry name" value="ND/Mrp_TM"/>
</dbReference>
<evidence type="ECO:0000256" key="6">
    <source>
        <dbReference type="ARBA" id="ARBA00022692"/>
    </source>
</evidence>
<evidence type="ECO:0000256" key="2">
    <source>
        <dbReference type="ARBA" id="ARBA00004141"/>
    </source>
</evidence>
<dbReference type="GO" id="GO:0015990">
    <property type="term" value="P:electron transport coupled proton transport"/>
    <property type="evidence" value="ECO:0007669"/>
    <property type="project" value="TreeGrafter"/>
</dbReference>
<comment type="similarity">
    <text evidence="3 12">Belongs to the complex I subunit 4 family.</text>
</comment>
<dbReference type="GO" id="GO:0048039">
    <property type="term" value="F:ubiquinone binding"/>
    <property type="evidence" value="ECO:0007669"/>
    <property type="project" value="TreeGrafter"/>
</dbReference>
<evidence type="ECO:0000313" key="15">
    <source>
        <dbReference type="Proteomes" id="UP000007264"/>
    </source>
</evidence>
<comment type="subcellular location">
    <subcellularLocation>
        <location evidence="2">Membrane</location>
        <topology evidence="2">Multi-pass membrane protein</topology>
    </subcellularLocation>
    <subcellularLocation>
        <location evidence="12">Mitochondrion membrane</location>
        <topology evidence="12">Multi-pass membrane protein</topology>
    </subcellularLocation>
</comment>
<feature type="domain" description="NADH:quinone oxidoreductase/Mrp antiporter transmembrane" evidence="13">
    <location>
        <begin position="137"/>
        <end position="421"/>
    </location>
</feature>
<dbReference type="GO" id="GO:0031966">
    <property type="term" value="C:mitochondrial membrane"/>
    <property type="evidence" value="ECO:0007669"/>
    <property type="project" value="UniProtKB-SubCell"/>
</dbReference>
<evidence type="ECO:0000256" key="3">
    <source>
        <dbReference type="ARBA" id="ARBA00009025"/>
    </source>
</evidence>
<proteinExistence type="inferred from homology"/>
<feature type="transmembrane region" description="Helical" evidence="12">
    <location>
        <begin position="88"/>
        <end position="111"/>
    </location>
</feature>
<feature type="transmembrane region" description="Helical" evidence="12">
    <location>
        <begin position="375"/>
        <end position="392"/>
    </location>
</feature>
<dbReference type="PANTHER" id="PTHR43507:SF1">
    <property type="entry name" value="NADH-UBIQUINONE OXIDOREDUCTASE CHAIN 4"/>
    <property type="match status" value="1"/>
</dbReference>
<dbReference type="GO" id="GO:0008137">
    <property type="term" value="F:NADH dehydrogenase (ubiquinone) activity"/>
    <property type="evidence" value="ECO:0007669"/>
    <property type="project" value="UniProtKB-UniRule"/>
</dbReference>
<evidence type="ECO:0000256" key="9">
    <source>
        <dbReference type="ARBA" id="ARBA00023027"/>
    </source>
</evidence>
<accession>F1DPL3</accession>
<keyword evidence="12" id="KW-0813">Transport</keyword>
<feature type="transmembrane region" description="Helical" evidence="12">
    <location>
        <begin position="270"/>
        <end position="294"/>
    </location>
</feature>
<geneLocation type="mitochondrion" evidence="14"/>
<keyword evidence="15" id="KW-1185">Reference proteome</keyword>
<dbReference type="STRING" id="574566.F1DPL3"/>
<feature type="transmembrane region" description="Helical" evidence="12">
    <location>
        <begin position="6"/>
        <end position="25"/>
    </location>
</feature>
<feature type="transmembrane region" description="Helical" evidence="12">
    <location>
        <begin position="172"/>
        <end position="193"/>
    </location>
</feature>
<evidence type="ECO:0000256" key="5">
    <source>
        <dbReference type="ARBA" id="ARBA00021006"/>
    </source>
</evidence>
<dbReference type="PRINTS" id="PR01437">
    <property type="entry name" value="NUOXDRDTASE4"/>
</dbReference>
<comment type="function">
    <text evidence="12">Core subunit of the mitochondrial membrane respiratory chain NADH dehydrogenase (Complex I) which catalyzes electron transfer from NADH through the respiratory chain, using ubiquinone as an electron acceptor. Essential for the catalytic activity and assembly of complex I.</text>
</comment>
<feature type="transmembrane region" description="Helical" evidence="12">
    <location>
        <begin position="142"/>
        <end position="160"/>
    </location>
</feature>
<keyword evidence="12" id="KW-0249">Electron transport</keyword>
<reference evidence="14" key="1">
    <citation type="submission" date="2011-01" db="EMBL/GenBank/DDBJ databases">
        <title>Organelle genomes of Coccomyxa sp. C-169.</title>
        <authorList>
            <person name="Smith D.R."/>
            <person name="Yamada T."/>
            <person name="Grigoriev I.V."/>
            <person name="Van Etten J.L."/>
        </authorList>
    </citation>
    <scope>NUCLEOTIDE SEQUENCE [LARGE SCALE GENOMIC DNA]</scope>
</reference>
<evidence type="ECO:0000256" key="1">
    <source>
        <dbReference type="ARBA" id="ARBA00003257"/>
    </source>
</evidence>
<keyword evidence="12" id="KW-0679">Respiratory chain</keyword>
<evidence type="ECO:0000256" key="11">
    <source>
        <dbReference type="ARBA" id="ARBA00023136"/>
    </source>
</evidence>
<comment type="function">
    <text evidence="1">Core subunit of the mitochondrial membrane respiratory chain NADH dehydrogenase (Complex I) that is believed to belong to the minimal assembly required for catalysis. Complex I functions in the transfer of electrons from NADH to the respiratory chain. The immediate electron acceptor for the enzyme is believed to be ubiquinone.</text>
</comment>
<dbReference type="InterPro" id="IPR003918">
    <property type="entry name" value="NADH_UbQ_OxRdtase"/>
</dbReference>
<feature type="transmembrane region" description="Helical" evidence="12">
    <location>
        <begin position="412"/>
        <end position="436"/>
    </location>
</feature>
<evidence type="ECO:0000256" key="7">
    <source>
        <dbReference type="ARBA" id="ARBA00022967"/>
    </source>
</evidence>
<keyword evidence="7" id="KW-1278">Translocase</keyword>
<dbReference type="NCBIfam" id="NF004499">
    <property type="entry name" value="PRK05846.1-3"/>
    <property type="match status" value="1"/>
</dbReference>
<protein>
    <recommendedName>
        <fullName evidence="5 12">NADH-ubiquinone oxidoreductase chain 4</fullName>
        <ecNumber evidence="4 12">7.1.1.2</ecNumber>
    </recommendedName>
</protein>
<dbReference type="NCBIfam" id="TIGR01972">
    <property type="entry name" value="NDH_I_M"/>
    <property type="match status" value="1"/>
</dbReference>
<feature type="transmembrane region" description="Helical" evidence="12">
    <location>
        <begin position="213"/>
        <end position="236"/>
    </location>
</feature>
<feature type="transmembrane region" description="Helical" evidence="12">
    <location>
        <begin position="306"/>
        <end position="326"/>
    </location>
</feature>
<evidence type="ECO:0000313" key="14">
    <source>
        <dbReference type="EMBL" id="ADY75453.1"/>
    </source>
</evidence>
<dbReference type="InterPro" id="IPR010227">
    <property type="entry name" value="NADH_Q_OxRdtase_chainM/4"/>
</dbReference>
<dbReference type="AlphaFoldDB" id="F1DPL3"/>
<dbReference type="GO" id="GO:0042773">
    <property type="term" value="P:ATP synthesis coupled electron transport"/>
    <property type="evidence" value="ECO:0007669"/>
    <property type="project" value="InterPro"/>
</dbReference>
<dbReference type="Proteomes" id="UP000007264">
    <property type="component" value="Mitochondrion"/>
</dbReference>
<dbReference type="PANTHER" id="PTHR43507">
    <property type="entry name" value="NADH-UBIQUINONE OXIDOREDUCTASE CHAIN 4"/>
    <property type="match status" value="1"/>
</dbReference>
<evidence type="ECO:0000256" key="12">
    <source>
        <dbReference type="RuleBase" id="RU003297"/>
    </source>
</evidence>
<evidence type="ECO:0000259" key="13">
    <source>
        <dbReference type="Pfam" id="PF00361"/>
    </source>
</evidence>
<feature type="transmembrane region" description="Helical" evidence="12">
    <location>
        <begin position="332"/>
        <end position="355"/>
    </location>
</feature>
<evidence type="ECO:0000256" key="4">
    <source>
        <dbReference type="ARBA" id="ARBA00012944"/>
    </source>
</evidence>
<sequence length="490" mass="54598">MSILPLILFLPLIGVLLILFVPAWNEKLVRSIGFAASLLTFLISLLLWIQFDNSSGRFQFVNSFALIQPSANGGEYTTLSFVVGLDGISLFFIVLTTFLIPICILVGWTTIKASVKEYCVAFLVLESLLIAAFSVLDLLFFYIFFESVLIPMFLIIGVWGSRERKIRAAYQFFLYTLVGSLLMLLAILLIYCQTGTTDLQILYATQFSETRELILWLAFFASFAVKVPMLPVHIWLPEAHVEAPTAGSVILAGILLKLGTYGFLRFSIPLFPYASIFFTPLIETLSILAIIYSSLTTLRQVDLKKIIAYSSVAHMNFVTLGLFSLNPQGVEGAVLLMLAHGLVSPALFLLVGFLYDRHKTRLLRYYGGCARSMPIFAIMFLFFTMANISLPGTANFVGEFLVLVGAFRSNTFVATMAASTMVLGAAYALWLCNRLLYGFPKPYYLAAFADLSRREFFLLLPFVASVLVMGLMPDVFLDVIRCSVANILQR</sequence>
<feature type="transmembrane region" description="Helical" evidence="12">
    <location>
        <begin position="456"/>
        <end position="477"/>
    </location>
</feature>
<dbReference type="GeneID" id="10358514"/>
<dbReference type="Pfam" id="PF00361">
    <property type="entry name" value="Proton_antipo_M"/>
    <property type="match status" value="1"/>
</dbReference>
<feature type="transmembrane region" description="Helical" evidence="12">
    <location>
        <begin position="32"/>
        <end position="51"/>
    </location>
</feature>
<keyword evidence="12 14" id="KW-0496">Mitochondrion</keyword>
<dbReference type="KEGG" id="csl:CospCoM_p06"/>
<name>F1DPL3_COCSC</name>
<dbReference type="RefSeq" id="YP_004339011.1">
    <property type="nucleotide sequence ID" value="NC_015316.1"/>
</dbReference>
<keyword evidence="9 12" id="KW-0520">NAD</keyword>
<dbReference type="GO" id="GO:0003954">
    <property type="term" value="F:NADH dehydrogenase activity"/>
    <property type="evidence" value="ECO:0007669"/>
    <property type="project" value="TreeGrafter"/>
</dbReference>
<keyword evidence="8 12" id="KW-1133">Transmembrane helix</keyword>
<evidence type="ECO:0000256" key="8">
    <source>
        <dbReference type="ARBA" id="ARBA00022989"/>
    </source>
</evidence>
<keyword evidence="10 12" id="KW-0830">Ubiquinone</keyword>
<comment type="catalytic activity">
    <reaction evidence="12">
        <text>a ubiquinone + NADH + 5 H(+)(in) = a ubiquinol + NAD(+) + 4 H(+)(out)</text>
        <dbReference type="Rhea" id="RHEA:29091"/>
        <dbReference type="Rhea" id="RHEA-COMP:9565"/>
        <dbReference type="Rhea" id="RHEA-COMP:9566"/>
        <dbReference type="ChEBI" id="CHEBI:15378"/>
        <dbReference type="ChEBI" id="CHEBI:16389"/>
        <dbReference type="ChEBI" id="CHEBI:17976"/>
        <dbReference type="ChEBI" id="CHEBI:57540"/>
        <dbReference type="ChEBI" id="CHEBI:57945"/>
        <dbReference type="EC" id="7.1.1.2"/>
    </reaction>
</comment>
<evidence type="ECO:0000256" key="10">
    <source>
        <dbReference type="ARBA" id="ARBA00023075"/>
    </source>
</evidence>
<keyword evidence="6 12" id="KW-0812">Transmembrane</keyword>
<gene>
    <name evidence="14" type="primary">nad4</name>
</gene>